<dbReference type="InterPro" id="IPR012444">
    <property type="entry name" value="DUF1647"/>
</dbReference>
<dbReference type="EMBL" id="JARK01001529">
    <property type="protein sequence ID" value="EYB92491.1"/>
    <property type="molecule type" value="Genomic_DNA"/>
</dbReference>
<dbReference type="OrthoDB" id="5876215at2759"/>
<organism evidence="1 2">
    <name type="scientific">Ancylostoma ceylanicum</name>
    <dbReference type="NCBI Taxonomy" id="53326"/>
    <lineage>
        <taxon>Eukaryota</taxon>
        <taxon>Metazoa</taxon>
        <taxon>Ecdysozoa</taxon>
        <taxon>Nematoda</taxon>
        <taxon>Chromadorea</taxon>
        <taxon>Rhabditida</taxon>
        <taxon>Rhabditina</taxon>
        <taxon>Rhabditomorpha</taxon>
        <taxon>Strongyloidea</taxon>
        <taxon>Ancylostomatidae</taxon>
        <taxon>Ancylostomatinae</taxon>
        <taxon>Ancylostoma</taxon>
    </lineage>
</organism>
<gene>
    <name evidence="1" type="primary">Acey_s0193.g1395</name>
    <name evidence="1" type="ORF">Y032_0193g1395</name>
</gene>
<dbReference type="Proteomes" id="UP000024635">
    <property type="component" value="Unassembled WGS sequence"/>
</dbReference>
<proteinExistence type="predicted"/>
<comment type="caution">
    <text evidence="1">The sequence shown here is derived from an EMBL/GenBank/DDBJ whole genome shotgun (WGS) entry which is preliminary data.</text>
</comment>
<evidence type="ECO:0000313" key="1">
    <source>
        <dbReference type="EMBL" id="EYB92491.1"/>
    </source>
</evidence>
<sequence length="626" mass="72110">MSRGKSQLLLIICGAIVILYTFAHMKTSPPSGTALQDKLTGDECLCRYKNVSYDFCYHLPQNRSINGRRFNCNFAPYLDSLDLLQSEQLIDLSDEDLPTPAFVTAMSENHYYEGLTLVILSIAYMRKLWPRQKLIVYDLGLSSNSAENLKGKCFVEVREFPFNKYPPYVKRLLEYRWKPILIASGSQEFDYSTLPCKELIETILQKNTDPEIEKIALALKSKLPQEVADAVDSEKRERSIVICGLPECGMDRPLLERQKNLEEKVAGILDVLKVDCLPEVVFRMGTYNETRPRLVKVVLPSRSHWLKALANAHALRRTDYRNVYVRKSMTAAERARDYELRQQARERNQDMKIQMFADDIKIYLSYTENEQAIAHEAISRAINKMLCWSKEWELPLNLSKTVAMHFGATPEMPYRCGETTIQFQNQIVLKEFGAVWYMDTSVRWIKDSRNVVYKELTCRRRADSNLSSLQNTTLPSSKRCVKSAFMLHHPSSHSIFATTNRGMYAFFPTNIEAIKKRESMSHDANFAFIVRTSDGLEILKWYVMCALEEDCMAPPGSRLWCKFTRDRFNDYANCHRYDQAAINLLLANSHEYNFKNYVSSIGNGILIKREPDPGITEKDLLCSKGS</sequence>
<name>A0A016SQ48_9BILA</name>
<dbReference type="PANTHER" id="PTHR31389">
    <property type="entry name" value="LD39211P"/>
    <property type="match status" value="1"/>
</dbReference>
<dbReference type="PANTHER" id="PTHR31389:SF4">
    <property type="entry name" value="LD39211P"/>
    <property type="match status" value="1"/>
</dbReference>
<dbReference type="AlphaFoldDB" id="A0A016SQ48"/>
<accession>A0A016SQ48</accession>
<protein>
    <submittedName>
        <fullName evidence="1">Uncharacterized protein</fullName>
    </submittedName>
</protein>
<dbReference type="Pfam" id="PF07801">
    <property type="entry name" value="DUF1647"/>
    <property type="match status" value="1"/>
</dbReference>
<keyword evidence="2" id="KW-1185">Reference proteome</keyword>
<reference evidence="2" key="1">
    <citation type="journal article" date="2015" name="Nat. Genet.">
        <title>The genome and transcriptome of the zoonotic hookworm Ancylostoma ceylanicum identify infection-specific gene families.</title>
        <authorList>
            <person name="Schwarz E.M."/>
            <person name="Hu Y."/>
            <person name="Antoshechkin I."/>
            <person name="Miller M.M."/>
            <person name="Sternberg P.W."/>
            <person name="Aroian R.V."/>
        </authorList>
    </citation>
    <scope>NUCLEOTIDE SEQUENCE</scope>
    <source>
        <strain evidence="2">HY135</strain>
    </source>
</reference>
<evidence type="ECO:0000313" key="2">
    <source>
        <dbReference type="Proteomes" id="UP000024635"/>
    </source>
</evidence>